<proteinExistence type="predicted"/>
<evidence type="ECO:0000313" key="1">
    <source>
        <dbReference type="EMBL" id="KAI3719742.1"/>
    </source>
</evidence>
<dbReference type="EMBL" id="CM042052">
    <property type="protein sequence ID" value="KAI3719742.1"/>
    <property type="molecule type" value="Genomic_DNA"/>
</dbReference>
<evidence type="ECO:0000313" key="2">
    <source>
        <dbReference type="Proteomes" id="UP001055879"/>
    </source>
</evidence>
<dbReference type="Proteomes" id="UP001055879">
    <property type="component" value="Linkage Group LG06"/>
</dbReference>
<protein>
    <submittedName>
        <fullName evidence="1">Uncharacterized protein</fullName>
    </submittedName>
</protein>
<comment type="caution">
    <text evidence="1">The sequence shown here is derived from an EMBL/GenBank/DDBJ whole genome shotgun (WGS) entry which is preliminary data.</text>
</comment>
<name>A0ACB9BCG8_ARCLA</name>
<gene>
    <name evidence="1" type="ORF">L6452_20646</name>
</gene>
<accession>A0ACB9BCG8</accession>
<sequence>MAPRGLLLVFIIFFVFCVNSNATQAVQNGDPSQLLLRKLGFKVSELEYYKRRSLNVNPGRIIRSFMQSTSSSQNSALRSALLRRPLNSIIGGGMILKDLSMLESKPD</sequence>
<reference evidence="2" key="1">
    <citation type="journal article" date="2022" name="Mol. Ecol. Resour.">
        <title>The genomes of chicory, endive, great burdock and yacon provide insights into Asteraceae palaeo-polyploidization history and plant inulin production.</title>
        <authorList>
            <person name="Fan W."/>
            <person name="Wang S."/>
            <person name="Wang H."/>
            <person name="Wang A."/>
            <person name="Jiang F."/>
            <person name="Liu H."/>
            <person name="Zhao H."/>
            <person name="Xu D."/>
            <person name="Zhang Y."/>
        </authorList>
    </citation>
    <scope>NUCLEOTIDE SEQUENCE [LARGE SCALE GENOMIC DNA]</scope>
    <source>
        <strain evidence="2">cv. Niubang</strain>
    </source>
</reference>
<organism evidence="1 2">
    <name type="scientific">Arctium lappa</name>
    <name type="common">Greater burdock</name>
    <name type="synonym">Lappa major</name>
    <dbReference type="NCBI Taxonomy" id="4217"/>
    <lineage>
        <taxon>Eukaryota</taxon>
        <taxon>Viridiplantae</taxon>
        <taxon>Streptophyta</taxon>
        <taxon>Embryophyta</taxon>
        <taxon>Tracheophyta</taxon>
        <taxon>Spermatophyta</taxon>
        <taxon>Magnoliopsida</taxon>
        <taxon>eudicotyledons</taxon>
        <taxon>Gunneridae</taxon>
        <taxon>Pentapetalae</taxon>
        <taxon>asterids</taxon>
        <taxon>campanulids</taxon>
        <taxon>Asterales</taxon>
        <taxon>Asteraceae</taxon>
        <taxon>Carduoideae</taxon>
        <taxon>Cardueae</taxon>
        <taxon>Arctiinae</taxon>
        <taxon>Arctium</taxon>
    </lineage>
</organism>
<keyword evidence="2" id="KW-1185">Reference proteome</keyword>
<reference evidence="1 2" key="2">
    <citation type="journal article" date="2022" name="Mol. Ecol. Resour.">
        <title>The genomes of chicory, endive, great burdock and yacon provide insights into Asteraceae paleo-polyploidization history and plant inulin production.</title>
        <authorList>
            <person name="Fan W."/>
            <person name="Wang S."/>
            <person name="Wang H."/>
            <person name="Wang A."/>
            <person name="Jiang F."/>
            <person name="Liu H."/>
            <person name="Zhao H."/>
            <person name="Xu D."/>
            <person name="Zhang Y."/>
        </authorList>
    </citation>
    <scope>NUCLEOTIDE SEQUENCE [LARGE SCALE GENOMIC DNA]</scope>
    <source>
        <strain evidence="2">cv. Niubang</strain>
    </source>
</reference>